<name>A0AA88YWC4_PINIB</name>
<dbReference type="GO" id="GO:0036374">
    <property type="term" value="F:glutathione hydrolase activity"/>
    <property type="evidence" value="ECO:0007669"/>
    <property type="project" value="InterPro"/>
</dbReference>
<feature type="active site" description="Nucleophile" evidence="2">
    <location>
        <position position="94"/>
    </location>
</feature>
<feature type="binding site" evidence="3">
    <location>
        <begin position="112"/>
        <end position="114"/>
    </location>
    <ligand>
        <name>L-glutamate</name>
        <dbReference type="ChEBI" id="CHEBI:29985"/>
    </ligand>
</feature>
<evidence type="ECO:0000313" key="5">
    <source>
        <dbReference type="Proteomes" id="UP001186944"/>
    </source>
</evidence>
<dbReference type="PRINTS" id="PR01210">
    <property type="entry name" value="GGTRANSPTASE"/>
</dbReference>
<organism evidence="4 5">
    <name type="scientific">Pinctada imbricata</name>
    <name type="common">Atlantic pearl-oyster</name>
    <name type="synonym">Pinctada martensii</name>
    <dbReference type="NCBI Taxonomy" id="66713"/>
    <lineage>
        <taxon>Eukaryota</taxon>
        <taxon>Metazoa</taxon>
        <taxon>Spiralia</taxon>
        <taxon>Lophotrochozoa</taxon>
        <taxon>Mollusca</taxon>
        <taxon>Bivalvia</taxon>
        <taxon>Autobranchia</taxon>
        <taxon>Pteriomorphia</taxon>
        <taxon>Pterioida</taxon>
        <taxon>Pterioidea</taxon>
        <taxon>Pteriidae</taxon>
        <taxon>Pinctada</taxon>
    </lineage>
</organism>
<dbReference type="EMBL" id="VSWD01000002">
    <property type="protein sequence ID" value="KAK3107605.1"/>
    <property type="molecule type" value="Genomic_DNA"/>
</dbReference>
<reference evidence="4" key="1">
    <citation type="submission" date="2019-08" db="EMBL/GenBank/DDBJ databases">
        <title>The improved chromosome-level genome for the pearl oyster Pinctada fucata martensii using PacBio sequencing and Hi-C.</title>
        <authorList>
            <person name="Zheng Z."/>
        </authorList>
    </citation>
    <scope>NUCLEOTIDE SEQUENCE</scope>
    <source>
        <strain evidence="4">ZZ-2019</strain>
        <tissue evidence="4">Adductor muscle</tissue>
    </source>
</reference>
<accession>A0AA88YWC4</accession>
<keyword evidence="5" id="KW-1185">Reference proteome</keyword>
<sequence length="283" mass="30953">MECMAVTGYGMTPDTLKTRDQQLLAYHRIVEAFKFAYAKRTDLGDANFVNVTEIVRNLTSRAYADTIRSEIWDNTTHGTFYYGPTFYDRLTTSTAHLSVLGNDSLAVSVTTTVNLRFGSGVMGHRTGILFNDEMDDFSTPNITNAFGIPPSPANFIKPGKRPLSSMCPMVMVDKTGVVKMVVGAAGGSRITTSTAFVASKVLLFGDNIKQAIDFPRLHHQLLPPVLQYETNFPKYFVEGLAGKGHNMSEVSPGSSIVNGIVRVGNRLEANDDYRRPGGHPAGF</sequence>
<keyword evidence="1" id="KW-1199">Hemostasis impairing toxin</keyword>
<dbReference type="InterPro" id="IPR029055">
    <property type="entry name" value="Ntn_hydrolases_N"/>
</dbReference>
<dbReference type="InterPro" id="IPR000101">
    <property type="entry name" value="GGT_peptidase"/>
</dbReference>
<evidence type="ECO:0008006" key="6">
    <source>
        <dbReference type="Google" id="ProtNLM"/>
    </source>
</evidence>
<keyword evidence="1" id="KW-0800">Toxin</keyword>
<keyword evidence="1" id="KW-1202">Platelet aggregation activating toxin</keyword>
<dbReference type="Proteomes" id="UP001186944">
    <property type="component" value="Unassembled WGS sequence"/>
</dbReference>
<dbReference type="AlphaFoldDB" id="A0AA88YWC4"/>
<feature type="binding site" evidence="3">
    <location>
        <position position="187"/>
    </location>
    <ligand>
        <name>L-glutamate</name>
        <dbReference type="ChEBI" id="CHEBI:29985"/>
    </ligand>
</feature>
<evidence type="ECO:0000313" key="4">
    <source>
        <dbReference type="EMBL" id="KAK3107605.1"/>
    </source>
</evidence>
<dbReference type="InterPro" id="IPR043137">
    <property type="entry name" value="GGT_ssub_C"/>
</dbReference>
<dbReference type="Gene3D" id="1.10.246.130">
    <property type="match status" value="1"/>
</dbReference>
<protein>
    <recommendedName>
        <fullName evidence="6">Gamma-glutamyltranspeptidase 1</fullName>
    </recommendedName>
</protein>
<gene>
    <name evidence="4" type="ORF">FSP39_018203</name>
</gene>
<comment type="caution">
    <text evidence="4">The sequence shown here is derived from an EMBL/GenBank/DDBJ whole genome shotgun (WGS) entry which is preliminary data.</text>
</comment>
<feature type="binding site" evidence="3">
    <location>
        <begin position="164"/>
        <end position="165"/>
    </location>
    <ligand>
        <name>L-glutamate</name>
        <dbReference type="ChEBI" id="CHEBI:29985"/>
    </ligand>
</feature>
<dbReference type="SUPFAM" id="SSF56235">
    <property type="entry name" value="N-terminal nucleophile aminohydrolases (Ntn hydrolases)"/>
    <property type="match status" value="1"/>
</dbReference>
<dbReference type="GO" id="GO:0005886">
    <property type="term" value="C:plasma membrane"/>
    <property type="evidence" value="ECO:0007669"/>
    <property type="project" value="TreeGrafter"/>
</dbReference>
<dbReference type="Pfam" id="PF01019">
    <property type="entry name" value="G_glu_transpept"/>
    <property type="match status" value="1"/>
</dbReference>
<feature type="binding site" evidence="3">
    <location>
        <position position="136"/>
    </location>
    <ligand>
        <name>L-glutamate</name>
        <dbReference type="ChEBI" id="CHEBI:29985"/>
    </ligand>
</feature>
<proteinExistence type="predicted"/>
<dbReference type="InterPro" id="IPR043138">
    <property type="entry name" value="GGT_lsub"/>
</dbReference>
<dbReference type="PANTHER" id="PTHR11686:SF9">
    <property type="entry name" value="RE13973P"/>
    <property type="match status" value="1"/>
</dbReference>
<evidence type="ECO:0000256" key="2">
    <source>
        <dbReference type="PIRSR" id="PIRSR600101-1"/>
    </source>
</evidence>
<dbReference type="FunFam" id="3.60.20.40:FF:000001">
    <property type="entry name" value="Gamma-glutamyltranspeptidase 1"/>
    <property type="match status" value="1"/>
</dbReference>
<evidence type="ECO:0000256" key="1">
    <source>
        <dbReference type="ARBA" id="ARBA00084097"/>
    </source>
</evidence>
<dbReference type="GO" id="GO:0006751">
    <property type="term" value="P:glutathione catabolic process"/>
    <property type="evidence" value="ECO:0007669"/>
    <property type="project" value="InterPro"/>
</dbReference>
<evidence type="ECO:0000256" key="3">
    <source>
        <dbReference type="PIRSR" id="PIRSR600101-2"/>
    </source>
</evidence>
<dbReference type="PANTHER" id="PTHR11686">
    <property type="entry name" value="GAMMA GLUTAMYL TRANSPEPTIDASE"/>
    <property type="match status" value="1"/>
</dbReference>
<dbReference type="Gene3D" id="3.60.20.40">
    <property type="match status" value="1"/>
</dbReference>
<dbReference type="FunFam" id="1.10.246.130:FF:000001">
    <property type="entry name" value="Gamma-glutamyltransferase 5 isoform 1"/>
    <property type="match status" value="1"/>
</dbReference>